<dbReference type="AlphaFoldDB" id="D5H7W2"/>
<accession>D5H7W2</accession>
<dbReference type="Pfam" id="PF00685">
    <property type="entry name" value="Sulfotransfer_1"/>
    <property type="match status" value="1"/>
</dbReference>
<evidence type="ECO:0000256" key="1">
    <source>
        <dbReference type="ARBA" id="ARBA00022679"/>
    </source>
</evidence>
<dbReference type="SUPFAM" id="SSF52540">
    <property type="entry name" value="P-loop containing nucleoside triphosphate hydrolases"/>
    <property type="match status" value="1"/>
</dbReference>
<reference evidence="4 5" key="1">
    <citation type="journal article" date="2010" name="ISME J.">
        <title>Fine-scale evolution: genomic, phenotypic and ecological differentiation in two coexisting Salinibacter ruber strains.</title>
        <authorList>
            <person name="Pena A."/>
            <person name="Teeling H."/>
            <person name="Huerta-Cepas J."/>
            <person name="Santos F."/>
            <person name="Yarza P."/>
            <person name="Brito-Echeverria J."/>
            <person name="Lucio M."/>
            <person name="Schmitt-Kopplin P."/>
            <person name="Meseguer I."/>
            <person name="Schenowitz C."/>
            <person name="Dossat C."/>
            <person name="Barbe V."/>
            <person name="Dopazo J."/>
            <person name="Rossello-Mora R."/>
            <person name="Schuler M."/>
            <person name="Glockner F.O."/>
            <person name="Amann R."/>
            <person name="Gabaldon T."/>
            <person name="Anton J."/>
        </authorList>
    </citation>
    <scope>NUCLEOTIDE SEQUENCE [LARGE SCALE GENOMIC DNA]</scope>
    <source>
        <strain evidence="4 5">M8</strain>
    </source>
</reference>
<dbReference type="Proteomes" id="UP000000933">
    <property type="component" value="Chromosome"/>
</dbReference>
<evidence type="ECO:0000256" key="2">
    <source>
        <dbReference type="ARBA" id="ARBA00023180"/>
    </source>
</evidence>
<dbReference type="GO" id="GO:0008146">
    <property type="term" value="F:sulfotransferase activity"/>
    <property type="evidence" value="ECO:0007669"/>
    <property type="project" value="InterPro"/>
</dbReference>
<dbReference type="InterPro" id="IPR037359">
    <property type="entry name" value="NST/OST"/>
</dbReference>
<dbReference type="KEGG" id="srm:SRM_01196"/>
<evidence type="ECO:0000313" key="4">
    <source>
        <dbReference type="EMBL" id="CBH24117.1"/>
    </source>
</evidence>
<protein>
    <submittedName>
        <fullName evidence="4">Sulfotransferase</fullName>
    </submittedName>
</protein>
<sequence length="292" mass="33306">MQCRQSHPDPRLVMSDGTLPTFILVGAMKCGTTSLHRYLGAHPQVCVSDPKEPDFFLRRNQKGLAWYKQCFRESAQAFGEASTNYTKYPAFRGVPERMHRLLPDVKLLYLVRDPIERAVSHYAHNRVAGRESQSVDEAFRPVDGSHYLQTSRYHFQLSQYLEHYPGERVLVIESERLRADRKSVLREVFSFLGVDPAVEASAFEEEYHTTSGKLKPGVSTFLQETQFGQFLTSVGKALLPQALRERGLSVFRSDVKRPTLSESTRARVRAHLQNDVDQLRALTGKEFSGWSL</sequence>
<dbReference type="InterPro" id="IPR000863">
    <property type="entry name" value="Sulfotransferase_dom"/>
</dbReference>
<dbReference type="HOGENOM" id="CLU_017703_1_1_10"/>
<name>D5H7W2_SALRM</name>
<dbReference type="PANTHER" id="PTHR10605:SF56">
    <property type="entry name" value="BIFUNCTIONAL HEPARAN SULFATE N-DEACETYLASE_N-SULFOTRANSFERASE"/>
    <property type="match status" value="1"/>
</dbReference>
<keyword evidence="1" id="KW-0808">Transferase</keyword>
<evidence type="ECO:0000259" key="3">
    <source>
        <dbReference type="Pfam" id="PF00685"/>
    </source>
</evidence>
<dbReference type="EMBL" id="FP565814">
    <property type="protein sequence ID" value="CBH24117.1"/>
    <property type="molecule type" value="Genomic_DNA"/>
</dbReference>
<dbReference type="Gene3D" id="3.40.50.300">
    <property type="entry name" value="P-loop containing nucleotide triphosphate hydrolases"/>
    <property type="match status" value="1"/>
</dbReference>
<keyword evidence="2" id="KW-0325">Glycoprotein</keyword>
<dbReference type="InterPro" id="IPR027417">
    <property type="entry name" value="P-loop_NTPase"/>
</dbReference>
<gene>
    <name evidence="4" type="ordered locus">SRM_01196</name>
</gene>
<organism evidence="4 5">
    <name type="scientific">Salinibacter ruber (strain M8)</name>
    <dbReference type="NCBI Taxonomy" id="761659"/>
    <lineage>
        <taxon>Bacteria</taxon>
        <taxon>Pseudomonadati</taxon>
        <taxon>Rhodothermota</taxon>
        <taxon>Rhodothermia</taxon>
        <taxon>Rhodothermales</taxon>
        <taxon>Salinibacteraceae</taxon>
        <taxon>Salinibacter</taxon>
    </lineage>
</organism>
<proteinExistence type="predicted"/>
<feature type="domain" description="Sulfotransferase" evidence="3">
    <location>
        <begin position="21"/>
        <end position="197"/>
    </location>
</feature>
<evidence type="ECO:0000313" key="5">
    <source>
        <dbReference type="Proteomes" id="UP000000933"/>
    </source>
</evidence>
<dbReference type="PANTHER" id="PTHR10605">
    <property type="entry name" value="HEPARAN SULFATE SULFOTRANSFERASE"/>
    <property type="match status" value="1"/>
</dbReference>
<reference evidence="5" key="2">
    <citation type="submission" date="2010-04" db="EMBL/GenBank/DDBJ databases">
        <title>Genome sequence of Salinibacter ruber M8.</title>
        <authorList>
            <consortium name="Genoscope"/>
        </authorList>
    </citation>
    <scope>NUCLEOTIDE SEQUENCE [LARGE SCALE GENOMIC DNA]</scope>
    <source>
        <strain evidence="5">M8</strain>
    </source>
</reference>